<dbReference type="Gene3D" id="3.40.120.10">
    <property type="entry name" value="Alpha-D-Glucose-1,6-Bisphosphate, subunit A, domain 3"/>
    <property type="match status" value="3"/>
</dbReference>
<dbReference type="EC" id="5.4.2.8" evidence="5"/>
<evidence type="ECO:0000256" key="9">
    <source>
        <dbReference type="ARBA" id="ARBA00023235"/>
    </source>
</evidence>
<evidence type="ECO:0000313" key="13">
    <source>
        <dbReference type="Proteomes" id="UP000095342"/>
    </source>
</evidence>
<keyword evidence="6" id="KW-0597">Phosphoprotein</keyword>
<dbReference type="Proteomes" id="UP000095342">
    <property type="component" value="Chromosome"/>
</dbReference>
<comment type="cofactor">
    <cofactor evidence="2">
        <name>Mg(2+)</name>
        <dbReference type="ChEBI" id="CHEBI:18420"/>
    </cofactor>
</comment>
<organism evidence="12 13">
    <name type="scientific">Acidihalobacter aeolianus</name>
    <dbReference type="NCBI Taxonomy" id="2792603"/>
    <lineage>
        <taxon>Bacteria</taxon>
        <taxon>Pseudomonadati</taxon>
        <taxon>Pseudomonadota</taxon>
        <taxon>Gammaproteobacteria</taxon>
        <taxon>Chromatiales</taxon>
        <taxon>Ectothiorhodospiraceae</taxon>
        <taxon>Acidihalobacter</taxon>
    </lineage>
</organism>
<keyword evidence="13" id="KW-1185">Reference proteome</keyword>
<dbReference type="SUPFAM" id="SSF53738">
    <property type="entry name" value="Phosphoglucomutase, first 3 domains"/>
    <property type="match status" value="3"/>
</dbReference>
<evidence type="ECO:0000256" key="2">
    <source>
        <dbReference type="ARBA" id="ARBA00001946"/>
    </source>
</evidence>
<evidence type="ECO:0000256" key="5">
    <source>
        <dbReference type="ARBA" id="ARBA00012730"/>
    </source>
</evidence>
<keyword evidence="9" id="KW-0413">Isomerase</keyword>
<dbReference type="InterPro" id="IPR005845">
    <property type="entry name" value="A-D-PHexomutase_a/b/a-II"/>
</dbReference>
<keyword evidence="7" id="KW-0479">Metal-binding</keyword>
<dbReference type="PANTHER" id="PTHR43771">
    <property type="entry name" value="PHOSPHOMANNOMUTASE"/>
    <property type="match status" value="1"/>
</dbReference>
<dbReference type="AlphaFoldDB" id="A0A1D8K867"/>
<feature type="domain" description="Alpha-D-phosphohexomutase alpha/beta/alpha" evidence="10">
    <location>
        <begin position="11"/>
        <end position="132"/>
    </location>
</feature>
<dbReference type="Pfam" id="PF02879">
    <property type="entry name" value="PGM_PMM_II"/>
    <property type="match status" value="1"/>
</dbReference>
<dbReference type="GO" id="GO:0046872">
    <property type="term" value="F:metal ion binding"/>
    <property type="evidence" value="ECO:0007669"/>
    <property type="project" value="UniProtKB-KW"/>
</dbReference>
<comment type="pathway">
    <text evidence="3">Nucleotide-sugar biosynthesis; GDP-alpha-D-mannose biosynthesis; alpha-D-mannose 1-phosphate from D-fructose 6-phosphate: step 2/2.</text>
</comment>
<evidence type="ECO:0000256" key="8">
    <source>
        <dbReference type="ARBA" id="ARBA00022842"/>
    </source>
</evidence>
<protein>
    <recommendedName>
        <fullName evidence="5">phosphomannomutase</fullName>
        <ecNumber evidence="5">5.4.2.8</ecNumber>
    </recommendedName>
</protein>
<evidence type="ECO:0000256" key="6">
    <source>
        <dbReference type="ARBA" id="ARBA00022553"/>
    </source>
</evidence>
<dbReference type="GO" id="GO:0005975">
    <property type="term" value="P:carbohydrate metabolic process"/>
    <property type="evidence" value="ECO:0007669"/>
    <property type="project" value="InterPro"/>
</dbReference>
<dbReference type="Pfam" id="PF02878">
    <property type="entry name" value="PGM_PMM_I"/>
    <property type="match status" value="1"/>
</dbReference>
<evidence type="ECO:0000259" key="10">
    <source>
        <dbReference type="Pfam" id="PF02878"/>
    </source>
</evidence>
<comment type="similarity">
    <text evidence="4">Belongs to the phosphohexose mutase family.</text>
</comment>
<dbReference type="InterPro" id="IPR005841">
    <property type="entry name" value="Alpha-D-phosphohexomutase_SF"/>
</dbReference>
<accession>A0A1D8K867</accession>
<gene>
    <name evidence="12" type="ORF">BJI67_08850</name>
</gene>
<proteinExistence type="inferred from homology"/>
<evidence type="ECO:0000259" key="11">
    <source>
        <dbReference type="Pfam" id="PF02879"/>
    </source>
</evidence>
<evidence type="ECO:0000256" key="1">
    <source>
        <dbReference type="ARBA" id="ARBA00000586"/>
    </source>
</evidence>
<dbReference type="GO" id="GO:0004615">
    <property type="term" value="F:phosphomannomutase activity"/>
    <property type="evidence" value="ECO:0007669"/>
    <property type="project" value="UniProtKB-EC"/>
</dbReference>
<dbReference type="PANTHER" id="PTHR43771:SF1">
    <property type="entry name" value="PHOSPHOMANNOMUTASE"/>
    <property type="match status" value="1"/>
</dbReference>
<sequence length="372" mass="39845">MDNRFTQVITSEGIRYPVERGLHCSDVISLARAYGDMISPEGDKEFVIGYDTRLSSASLSEAVSIGLRSGGHHVTHIGLSSTPMMRWYAAEHGYVGAIMITGGGAPIGYNGFKLYRERAIALGRDSGLDEIAASALPPFYSVLTCTPELRYAAPLPDYAAVIRSYSRTFSPIKIALDVGNGVGGLDTSAVFSHLHNVRIWELNFEPDGSFPNRSPDPRHPQALQNLGQCVVTNGCRFGAAFDGDADDLVVVDENGSALEPERLGALLAQFLLDQHPGGAVVHHPDLRPDILASISAAGGRPIAAKNSSTAAIQITMQNEDALFGMNDQGKYFYGDLYGIDNALRTIIELINGLTENEHPLSSIAANLKSGSV</sequence>
<dbReference type="RefSeq" id="WP_070072724.1">
    <property type="nucleotide sequence ID" value="NZ_CP017448.1"/>
</dbReference>
<dbReference type="InterPro" id="IPR016055">
    <property type="entry name" value="A-D-PHexomutase_a/b/a-I/II/III"/>
</dbReference>
<keyword evidence="8" id="KW-0460">Magnesium</keyword>
<dbReference type="EMBL" id="CP017448">
    <property type="protein sequence ID" value="AOV17154.1"/>
    <property type="molecule type" value="Genomic_DNA"/>
</dbReference>
<evidence type="ECO:0000256" key="3">
    <source>
        <dbReference type="ARBA" id="ARBA00004699"/>
    </source>
</evidence>
<dbReference type="KEGG" id="aaeo:BJI67_08850"/>
<evidence type="ECO:0000313" key="12">
    <source>
        <dbReference type="EMBL" id="AOV17154.1"/>
    </source>
</evidence>
<feature type="domain" description="Alpha-D-phosphohexomutase alpha/beta/alpha" evidence="11">
    <location>
        <begin position="168"/>
        <end position="255"/>
    </location>
</feature>
<dbReference type="PRINTS" id="PR00509">
    <property type="entry name" value="PGMPMM"/>
</dbReference>
<comment type="catalytic activity">
    <reaction evidence="1">
        <text>alpha-D-mannose 1-phosphate = D-mannose 6-phosphate</text>
        <dbReference type="Rhea" id="RHEA:11140"/>
        <dbReference type="ChEBI" id="CHEBI:58409"/>
        <dbReference type="ChEBI" id="CHEBI:58735"/>
        <dbReference type="EC" id="5.4.2.8"/>
    </reaction>
</comment>
<dbReference type="InterPro" id="IPR005844">
    <property type="entry name" value="A-D-PHexomutase_a/b/a-I"/>
</dbReference>
<evidence type="ECO:0000256" key="7">
    <source>
        <dbReference type="ARBA" id="ARBA00022723"/>
    </source>
</evidence>
<reference evidence="12 13" key="1">
    <citation type="submission" date="2016-09" db="EMBL/GenBank/DDBJ databases">
        <title>Acidihalobacter prosperus V6 (DSM14174).</title>
        <authorList>
            <person name="Khaleque H.N."/>
            <person name="Ramsay J.P."/>
            <person name="Murphy R.J.T."/>
            <person name="Kaksonen A.H."/>
            <person name="Boxall N.J."/>
            <person name="Watkin E.L.J."/>
        </authorList>
    </citation>
    <scope>NUCLEOTIDE SEQUENCE [LARGE SCALE GENOMIC DNA]</scope>
    <source>
        <strain evidence="12 13">V6</strain>
    </source>
</reference>
<name>A0A1D8K867_9GAMM</name>
<evidence type="ECO:0000256" key="4">
    <source>
        <dbReference type="ARBA" id="ARBA00010231"/>
    </source>
</evidence>